<dbReference type="GO" id="GO:0005829">
    <property type="term" value="C:cytosol"/>
    <property type="evidence" value="ECO:0007669"/>
    <property type="project" value="TreeGrafter"/>
</dbReference>
<evidence type="ECO:0000256" key="2">
    <source>
        <dbReference type="ARBA" id="ARBA00022840"/>
    </source>
</evidence>
<feature type="region of interest" description="Disordered" evidence="5">
    <location>
        <begin position="247"/>
        <end position="321"/>
    </location>
</feature>
<dbReference type="SUPFAM" id="SSF53254">
    <property type="entry name" value="Phosphoglycerate mutase-like"/>
    <property type="match status" value="1"/>
</dbReference>
<keyword evidence="1" id="KW-0547">Nucleotide-binding</keyword>
<dbReference type="GO" id="GO:0006000">
    <property type="term" value="P:fructose metabolic process"/>
    <property type="evidence" value="ECO:0007669"/>
    <property type="project" value="InterPro"/>
</dbReference>
<evidence type="ECO:0000256" key="3">
    <source>
        <dbReference type="PIRSR" id="PIRSR613078-2"/>
    </source>
</evidence>
<dbReference type="CDD" id="cd07067">
    <property type="entry name" value="HP_PGM_like"/>
    <property type="match status" value="1"/>
</dbReference>
<feature type="compositionally biased region" description="Basic and acidic residues" evidence="5">
    <location>
        <begin position="544"/>
        <end position="553"/>
    </location>
</feature>
<dbReference type="GO" id="GO:0005524">
    <property type="term" value="F:ATP binding"/>
    <property type="evidence" value="ECO:0007669"/>
    <property type="project" value="UniProtKB-KW"/>
</dbReference>
<feature type="compositionally biased region" description="Low complexity" evidence="5">
    <location>
        <begin position="129"/>
        <end position="145"/>
    </location>
</feature>
<dbReference type="Gene3D" id="3.40.50.300">
    <property type="entry name" value="P-loop containing nucleotide triphosphate hydrolases"/>
    <property type="match status" value="1"/>
</dbReference>
<accession>A0A1X0NQZ4</accession>
<dbReference type="InterPro" id="IPR013079">
    <property type="entry name" value="6Phosfructo_kin"/>
</dbReference>
<dbReference type="InterPro" id="IPR003094">
    <property type="entry name" value="6Pfruct_kin"/>
</dbReference>
<dbReference type="SMART" id="SM00855">
    <property type="entry name" value="PGAM"/>
    <property type="match status" value="1"/>
</dbReference>
<dbReference type="InterPro" id="IPR029033">
    <property type="entry name" value="His_PPase_superfam"/>
</dbReference>
<dbReference type="Pfam" id="PF01591">
    <property type="entry name" value="6PF2K"/>
    <property type="match status" value="1"/>
</dbReference>
<feature type="region of interest" description="Disordered" evidence="5">
    <location>
        <begin position="449"/>
        <end position="553"/>
    </location>
</feature>
<feature type="site" description="Transition state stabilizer" evidence="4">
    <location>
        <position position="778"/>
    </location>
</feature>
<feature type="compositionally biased region" description="Acidic residues" evidence="5">
    <location>
        <begin position="451"/>
        <end position="466"/>
    </location>
</feature>
<gene>
    <name evidence="7" type="ORF">TM35_000271790</name>
</gene>
<dbReference type="VEuPathDB" id="TriTrypDB:TM35_000271790"/>
<dbReference type="Proteomes" id="UP000192257">
    <property type="component" value="Unassembled WGS sequence"/>
</dbReference>
<dbReference type="InterPro" id="IPR013078">
    <property type="entry name" value="His_Pase_superF_clade-1"/>
</dbReference>
<feature type="binding site" evidence="3">
    <location>
        <position position="695"/>
    </location>
    <ligand>
        <name>substrate</name>
    </ligand>
</feature>
<sequence>MKTATTETSTSTEAIVASASPTSGKTDDNESRVKMRLSDFFSDPVRPFNEWNWTEAAFFKNLREQERVNSSSTPGDANEMAAMGFSCSVFESSTLGDTQSRQLSAITQETIATVLCTDMMNTAAAAAAAGNNSNNSSSSTNSGGSKSSLPAQLESPVQVLTPILDNYTIPITKQGPEYFASGGEPSVSSICIIMVGLPARGKTFLAQKLCRLLGWHGSRAKVLNVQTPWRRLLLQYKRCHHGKNNITRLQSVPGDSPGNSVPLWSGISPMKTTVDSRRGTMQSSHDNESAEQQREEHKQRPEELTEEEEEHHQQHQQHQEDTDYIGAEHFRALVSDPHSVERRLYRRVLERYALDAKAFYANGGDVLVVNDDFPTEELREEAEALFAPLATQTFFMEVIRDDKMNKKFNEFKVKDVLEYPPDVNANRALKDFMDRVEYLSSVYKTLTPCCDDSDSDSEDEEVEEKDDVNPTTSITTITTTTTTTTNVDNSNSNNNTNNTNNNNNNNNNSNNTTTNNNNSNSDDDDVNSTCKKDEGHGKVGGVSEHNRKKEEKMIKCRRSRRYVKLLNSSEIEVYGVTGYAASRIVSYVMNLTQMKVHHPIYFMRHGESLYNTEDRIGGDSPLTADGEKEAIELLGFLASLKEHCLEIAKEQKEDETFATSTLNRSSSCHRSDGETQEVIEIWTSQLRRAIQTVEKSEKLLGLKTLRWHSLNEIHAGVCEDLTYAEVREKYPLIDHFRRLNKYTFRYPEGESYQDLVMRLEPVIMELENADRVVVVVAHQAVLRALLAYFGGTSAESCVRLEVPHRTVWCCTYNTKGIASLHELRFAEQ</sequence>
<dbReference type="STRING" id="67003.A0A1X0NQZ4"/>
<name>A0A1X0NQZ4_9TRYP</name>
<dbReference type="RefSeq" id="XP_028880655.1">
    <property type="nucleotide sequence ID" value="XM_029028072.1"/>
</dbReference>
<dbReference type="EMBL" id="NBCO01000027">
    <property type="protein sequence ID" value="ORC86589.1"/>
    <property type="molecule type" value="Genomic_DNA"/>
</dbReference>
<organism evidence="7 8">
    <name type="scientific">Trypanosoma theileri</name>
    <dbReference type="NCBI Taxonomy" id="67003"/>
    <lineage>
        <taxon>Eukaryota</taxon>
        <taxon>Discoba</taxon>
        <taxon>Euglenozoa</taxon>
        <taxon>Kinetoplastea</taxon>
        <taxon>Metakinetoplastina</taxon>
        <taxon>Trypanosomatida</taxon>
        <taxon>Trypanosomatidae</taxon>
        <taxon>Trypanosoma</taxon>
    </lineage>
</organism>
<dbReference type="Pfam" id="PF00300">
    <property type="entry name" value="His_Phos_1"/>
    <property type="match status" value="2"/>
</dbReference>
<dbReference type="PANTHER" id="PTHR10606:SF44">
    <property type="entry name" value="6-PHOSPHOFRUCTO 2-KINASE_FRUCTOSE 2,6-BISPHOSPHATASE LONG FORM"/>
    <property type="match status" value="1"/>
</dbReference>
<dbReference type="Gene3D" id="3.40.50.1240">
    <property type="entry name" value="Phosphoglycerate mutase-like"/>
    <property type="match status" value="1"/>
</dbReference>
<evidence type="ECO:0000313" key="8">
    <source>
        <dbReference type="Proteomes" id="UP000192257"/>
    </source>
</evidence>
<dbReference type="PIRSF" id="PIRSF000709">
    <property type="entry name" value="6PFK_2-Ptase"/>
    <property type="match status" value="1"/>
</dbReference>
<reference evidence="7 8" key="1">
    <citation type="submission" date="2017-03" db="EMBL/GenBank/DDBJ databases">
        <title>An alternative strategy for trypanosome survival in the mammalian bloodstream revealed through genome and transcriptome analysis of the ubiquitous bovine parasite Trypanosoma (Megatrypanum) theileri.</title>
        <authorList>
            <person name="Kelly S."/>
            <person name="Ivens A."/>
            <person name="Mott A."/>
            <person name="O'Neill E."/>
            <person name="Emms D."/>
            <person name="Macleod O."/>
            <person name="Voorheis P."/>
            <person name="Matthews J."/>
            <person name="Matthews K."/>
            <person name="Carrington M."/>
        </authorList>
    </citation>
    <scope>NUCLEOTIDE SEQUENCE [LARGE SCALE GENOMIC DNA]</scope>
    <source>
        <strain evidence="7">Edinburgh</strain>
    </source>
</reference>
<dbReference type="PANTHER" id="PTHR10606">
    <property type="entry name" value="6-PHOSPHOFRUCTO-2-KINASE/FRUCTOSE-2,6-BISPHOSPHATASE"/>
    <property type="match status" value="1"/>
</dbReference>
<feature type="binding site" evidence="3">
    <location>
        <position position="664"/>
    </location>
    <ligand>
        <name>substrate</name>
    </ligand>
</feature>
<evidence type="ECO:0000256" key="1">
    <source>
        <dbReference type="ARBA" id="ARBA00022741"/>
    </source>
</evidence>
<feature type="domain" description="6-phosphofructo-2-kinase" evidence="6">
    <location>
        <begin position="186"/>
        <end position="230"/>
    </location>
</feature>
<evidence type="ECO:0000256" key="5">
    <source>
        <dbReference type="SAM" id="MobiDB-lite"/>
    </source>
</evidence>
<dbReference type="OrthoDB" id="267323at2759"/>
<comment type="caution">
    <text evidence="7">The sequence shown here is derived from an EMBL/GenBank/DDBJ whole genome shotgun (WGS) entry which is preliminary data.</text>
</comment>
<dbReference type="GO" id="GO:0006003">
    <property type="term" value="P:fructose 2,6-bisphosphate metabolic process"/>
    <property type="evidence" value="ECO:0007669"/>
    <property type="project" value="InterPro"/>
</dbReference>
<dbReference type="AlphaFoldDB" id="A0A1X0NQZ4"/>
<feature type="compositionally biased region" description="Basic and acidic residues" evidence="5">
    <location>
        <begin position="310"/>
        <end position="321"/>
    </location>
</feature>
<dbReference type="InterPro" id="IPR027417">
    <property type="entry name" value="P-loop_NTPase"/>
</dbReference>
<evidence type="ECO:0000313" key="7">
    <source>
        <dbReference type="EMBL" id="ORC86589.1"/>
    </source>
</evidence>
<feature type="compositionally biased region" description="Low complexity" evidence="5">
    <location>
        <begin position="1"/>
        <end position="20"/>
    </location>
</feature>
<keyword evidence="8" id="KW-1185">Reference proteome</keyword>
<dbReference type="SUPFAM" id="SSF52540">
    <property type="entry name" value="P-loop containing nucleoside triphosphate hydrolases"/>
    <property type="match status" value="1"/>
</dbReference>
<feature type="compositionally biased region" description="Basic and acidic residues" evidence="5">
    <location>
        <begin position="285"/>
        <end position="303"/>
    </location>
</feature>
<dbReference type="GO" id="GO:0004331">
    <property type="term" value="F:fructose-2,6-bisphosphate 2-phosphatase activity"/>
    <property type="evidence" value="ECO:0007669"/>
    <property type="project" value="TreeGrafter"/>
</dbReference>
<protein>
    <submittedName>
        <fullName evidence="7">Putative 6-phosphofructo-2-kinase/fructose-2,6-biphosphatase</fullName>
    </submittedName>
</protein>
<feature type="binding site" evidence="3">
    <location>
        <begin position="604"/>
        <end position="611"/>
    </location>
    <ligand>
        <name>substrate</name>
    </ligand>
</feature>
<proteinExistence type="predicted"/>
<feature type="compositionally biased region" description="Low complexity" evidence="5">
    <location>
        <begin position="471"/>
        <end position="520"/>
    </location>
</feature>
<evidence type="ECO:0000259" key="6">
    <source>
        <dbReference type="Pfam" id="PF01591"/>
    </source>
</evidence>
<dbReference type="GO" id="GO:0003873">
    <property type="term" value="F:6-phosphofructo-2-kinase activity"/>
    <property type="evidence" value="ECO:0007669"/>
    <property type="project" value="InterPro"/>
</dbReference>
<evidence type="ECO:0000256" key="4">
    <source>
        <dbReference type="PIRSR" id="PIRSR613078-3"/>
    </source>
</evidence>
<keyword evidence="2" id="KW-0067">ATP-binding</keyword>
<keyword evidence="7" id="KW-0418">Kinase</keyword>
<dbReference type="GeneID" id="39987852"/>
<feature type="region of interest" description="Disordered" evidence="5">
    <location>
        <begin position="129"/>
        <end position="151"/>
    </location>
</feature>
<keyword evidence="7" id="KW-0808">Transferase</keyword>
<feature type="region of interest" description="Disordered" evidence="5">
    <location>
        <begin position="1"/>
        <end position="30"/>
    </location>
</feature>